<feature type="domain" description="UBA" evidence="6">
    <location>
        <begin position="335"/>
        <end position="368"/>
    </location>
</feature>
<feature type="transmembrane region" description="Helical" evidence="5">
    <location>
        <begin position="55"/>
        <end position="78"/>
    </location>
</feature>
<evidence type="ECO:0000259" key="7">
    <source>
        <dbReference type="Pfam" id="PF01694"/>
    </source>
</evidence>
<evidence type="ECO:0000313" key="8">
    <source>
        <dbReference type="Ensembl" id="ENSVKKP00000013471.1"/>
    </source>
</evidence>
<dbReference type="PANTHER" id="PTHR43066">
    <property type="entry name" value="RHOMBOID-RELATED PROTEIN"/>
    <property type="match status" value="1"/>
</dbReference>
<dbReference type="InterPro" id="IPR009060">
    <property type="entry name" value="UBA-like_sf"/>
</dbReference>
<keyword evidence="2 5" id="KW-0812">Transmembrane</keyword>
<evidence type="ECO:0000256" key="3">
    <source>
        <dbReference type="ARBA" id="ARBA00022989"/>
    </source>
</evidence>
<dbReference type="OMA" id="CYLRTTA"/>
<dbReference type="Pfam" id="PF00627">
    <property type="entry name" value="UBA"/>
    <property type="match status" value="1"/>
</dbReference>
<proteinExistence type="predicted"/>
<keyword evidence="9" id="KW-1185">Reference proteome</keyword>
<dbReference type="Ensembl" id="ENSVKKT00000013795.1">
    <property type="protein sequence ID" value="ENSVKKP00000013471.1"/>
    <property type="gene ID" value="ENSVKKG00000009293.1"/>
</dbReference>
<protein>
    <submittedName>
        <fullName evidence="8">Rhomboid domain containing 3</fullName>
    </submittedName>
</protein>
<dbReference type="Gene3D" id="1.10.8.10">
    <property type="entry name" value="DNA helicase RuvA subunit, C-terminal domain"/>
    <property type="match status" value="1"/>
</dbReference>
<dbReference type="InterPro" id="IPR022764">
    <property type="entry name" value="Peptidase_S54_rhomboid_dom"/>
</dbReference>
<dbReference type="Pfam" id="PF01694">
    <property type="entry name" value="Rhomboid"/>
    <property type="match status" value="1"/>
</dbReference>
<sequence length="397" mass="42235">MWLRRLLARPRGPQLPPVASSALMLLLWLVWWTGVGESLALEPSLLTSPSQAYRLVSYCLCHTDAALLAVNLLCFPLLAWRLERQQGPLCYLHAAAVGAATSALLYLLLAGLCGALPGPAVGSYLPVHLATLGCRQRHGGRSGWAPTALLAGLLLALGQVLPRRPPLLLHLCGLLMGLAGWARIFSPLELSERCLETLCRWTQGRSSLPPFVSPPAAGILPTVDPAAQRERITPPPELQTQDFFPGDLFSPAHQPMPPSAFYWRGESAALGQDPSLSPASASRAPFSAYHGALDIPLSALQASLTNEELLQAGIQASLQDMVEEEVKLSKSSVSSLRLQQLQKMGFPTKRAVVALAATGHVEGAVSLLIGDHVGDQAVVTAASRSERPKGATPGPSQ</sequence>
<keyword evidence="3 5" id="KW-1133">Transmembrane helix</keyword>
<reference evidence="8" key="2">
    <citation type="submission" date="2025-09" db="UniProtKB">
        <authorList>
            <consortium name="Ensembl"/>
        </authorList>
    </citation>
    <scope>IDENTIFICATION</scope>
</reference>
<evidence type="ECO:0000313" key="9">
    <source>
        <dbReference type="Proteomes" id="UP000694545"/>
    </source>
</evidence>
<feature type="domain" description="Peptidase S54 rhomboid" evidence="7">
    <location>
        <begin position="50"/>
        <end position="179"/>
    </location>
</feature>
<dbReference type="InterPro" id="IPR015940">
    <property type="entry name" value="UBA"/>
</dbReference>
<dbReference type="Proteomes" id="UP000694545">
    <property type="component" value="Unplaced"/>
</dbReference>
<evidence type="ECO:0000256" key="4">
    <source>
        <dbReference type="ARBA" id="ARBA00023136"/>
    </source>
</evidence>
<keyword evidence="4 5" id="KW-0472">Membrane</keyword>
<dbReference type="SUPFAM" id="SSF144091">
    <property type="entry name" value="Rhomboid-like"/>
    <property type="match status" value="1"/>
</dbReference>
<organism evidence="8 9">
    <name type="scientific">Varanus komodoensis</name>
    <name type="common">Komodo dragon</name>
    <dbReference type="NCBI Taxonomy" id="61221"/>
    <lineage>
        <taxon>Eukaryota</taxon>
        <taxon>Metazoa</taxon>
        <taxon>Chordata</taxon>
        <taxon>Craniata</taxon>
        <taxon>Vertebrata</taxon>
        <taxon>Euteleostomi</taxon>
        <taxon>Lepidosauria</taxon>
        <taxon>Squamata</taxon>
        <taxon>Bifurcata</taxon>
        <taxon>Unidentata</taxon>
        <taxon>Episquamata</taxon>
        <taxon>Toxicofera</taxon>
        <taxon>Anguimorpha</taxon>
        <taxon>Paleoanguimorpha</taxon>
        <taxon>Varanoidea</taxon>
        <taxon>Varanidae</taxon>
        <taxon>Varanus</taxon>
    </lineage>
</organism>
<evidence type="ECO:0000256" key="5">
    <source>
        <dbReference type="SAM" id="Phobius"/>
    </source>
</evidence>
<evidence type="ECO:0000259" key="6">
    <source>
        <dbReference type="Pfam" id="PF00627"/>
    </source>
</evidence>
<dbReference type="GO" id="GO:0004252">
    <property type="term" value="F:serine-type endopeptidase activity"/>
    <property type="evidence" value="ECO:0007669"/>
    <property type="project" value="InterPro"/>
</dbReference>
<feature type="transmembrane region" description="Helical" evidence="5">
    <location>
        <begin position="15"/>
        <end position="35"/>
    </location>
</feature>
<evidence type="ECO:0000256" key="1">
    <source>
        <dbReference type="ARBA" id="ARBA00004141"/>
    </source>
</evidence>
<comment type="subcellular location">
    <subcellularLocation>
        <location evidence="1">Membrane</location>
        <topology evidence="1">Multi-pass membrane protein</topology>
    </subcellularLocation>
</comment>
<dbReference type="PANTHER" id="PTHR43066:SF16">
    <property type="entry name" value="RHOMBOID DOMAIN-CONTAINING PROTEIN 3"/>
    <property type="match status" value="1"/>
</dbReference>
<evidence type="ECO:0000256" key="2">
    <source>
        <dbReference type="ARBA" id="ARBA00022692"/>
    </source>
</evidence>
<dbReference type="AlphaFoldDB" id="A0A8D2KWY9"/>
<reference evidence="8" key="1">
    <citation type="submission" date="2025-08" db="UniProtKB">
        <authorList>
            <consortium name="Ensembl"/>
        </authorList>
    </citation>
    <scope>IDENTIFICATION</scope>
</reference>
<dbReference type="Gene3D" id="1.20.1540.10">
    <property type="entry name" value="Rhomboid-like"/>
    <property type="match status" value="1"/>
</dbReference>
<accession>A0A8D2KWY9</accession>
<dbReference type="GO" id="GO:0016020">
    <property type="term" value="C:membrane"/>
    <property type="evidence" value="ECO:0007669"/>
    <property type="project" value="UniProtKB-SubCell"/>
</dbReference>
<feature type="transmembrane region" description="Helical" evidence="5">
    <location>
        <begin position="90"/>
        <end position="109"/>
    </location>
</feature>
<dbReference type="InterPro" id="IPR035952">
    <property type="entry name" value="Rhomboid-like_sf"/>
</dbReference>
<dbReference type="SUPFAM" id="SSF46934">
    <property type="entry name" value="UBA-like"/>
    <property type="match status" value="1"/>
</dbReference>
<name>A0A8D2KWY9_VARKO</name>